<dbReference type="EMBL" id="AWWV01009932">
    <property type="protein sequence ID" value="OMO83011.1"/>
    <property type="molecule type" value="Genomic_DNA"/>
</dbReference>
<dbReference type="PRINTS" id="PR00382">
    <property type="entry name" value="LIPIDTRNSFER"/>
</dbReference>
<comment type="similarity">
    <text evidence="1">Belongs to the plant LTP family.</text>
</comment>
<protein>
    <submittedName>
        <fullName evidence="4">Plant lipid transfer protein/Par allergen</fullName>
    </submittedName>
</protein>
<dbReference type="Proteomes" id="UP000188268">
    <property type="component" value="Unassembled WGS sequence"/>
</dbReference>
<dbReference type="Gene3D" id="1.10.110.10">
    <property type="entry name" value="Plant lipid-transfer and hydrophobic proteins"/>
    <property type="match status" value="1"/>
</dbReference>
<proteinExistence type="inferred from homology"/>
<name>A0A1R3IKG2_COCAP</name>
<evidence type="ECO:0000259" key="3">
    <source>
        <dbReference type="Pfam" id="PF00234"/>
    </source>
</evidence>
<keyword evidence="2" id="KW-0732">Signal</keyword>
<dbReference type="InterPro" id="IPR036312">
    <property type="entry name" value="Bifun_inhib/LTP/seed_sf"/>
</dbReference>
<reference evidence="4 5" key="1">
    <citation type="submission" date="2013-09" db="EMBL/GenBank/DDBJ databases">
        <title>Corchorus capsularis genome sequencing.</title>
        <authorList>
            <person name="Alam M."/>
            <person name="Haque M.S."/>
            <person name="Islam M.S."/>
            <person name="Emdad E.M."/>
            <person name="Islam M.M."/>
            <person name="Ahmed B."/>
            <person name="Halim A."/>
            <person name="Hossen Q.M.M."/>
            <person name="Hossain M.Z."/>
            <person name="Ahmed R."/>
            <person name="Khan M.M."/>
            <person name="Islam R."/>
            <person name="Rashid M.M."/>
            <person name="Khan S.A."/>
            <person name="Rahman M.S."/>
            <person name="Alam M."/>
        </authorList>
    </citation>
    <scope>NUCLEOTIDE SEQUENCE [LARGE SCALE GENOMIC DNA]</scope>
    <source>
        <strain evidence="5">cv. CVL-1</strain>
        <tissue evidence="4">Whole seedling</tissue>
    </source>
</reference>
<dbReference type="SUPFAM" id="SSF47699">
    <property type="entry name" value="Bifunctional inhibitor/lipid-transfer protein/seed storage 2S albumin"/>
    <property type="match status" value="1"/>
</dbReference>
<dbReference type="GO" id="GO:0008289">
    <property type="term" value="F:lipid binding"/>
    <property type="evidence" value="ECO:0007669"/>
    <property type="project" value="InterPro"/>
</dbReference>
<dbReference type="GO" id="GO:0006869">
    <property type="term" value="P:lipid transport"/>
    <property type="evidence" value="ECO:0007669"/>
    <property type="project" value="InterPro"/>
</dbReference>
<dbReference type="InterPro" id="IPR000528">
    <property type="entry name" value="Plant_nsLTP"/>
</dbReference>
<accession>A0A1R3IKG2</accession>
<dbReference type="PANTHER" id="PTHR33076">
    <property type="entry name" value="NON-SPECIFIC LIPID-TRANSFER PROTEIN 2-RELATED"/>
    <property type="match status" value="1"/>
</dbReference>
<keyword evidence="5" id="KW-1185">Reference proteome</keyword>
<evidence type="ECO:0000313" key="5">
    <source>
        <dbReference type="Proteomes" id="UP000188268"/>
    </source>
</evidence>
<dbReference type="AlphaFoldDB" id="A0A1R3IKG2"/>
<sequence length="123" mass="13201">MGNNSAKSISLMMMVVMVSILLMGDYHLHGVKAEITCEEVTYWLFPCISYGVFGGTVDPACCTGVKTALAAAKTAEDVRKKCECVKEGAALIPGLNYTRVNEIPKLCGTTSPYQVTPDVDCSK</sequence>
<dbReference type="Pfam" id="PF00234">
    <property type="entry name" value="Tryp_alpha_amyl"/>
    <property type="match status" value="1"/>
</dbReference>
<feature type="chain" id="PRO_5012187419" evidence="2">
    <location>
        <begin position="34"/>
        <end position="123"/>
    </location>
</feature>
<dbReference type="InterPro" id="IPR016140">
    <property type="entry name" value="Bifunc_inhib/LTP/seed_store"/>
</dbReference>
<dbReference type="Gramene" id="OMO83011">
    <property type="protein sequence ID" value="OMO83011"/>
    <property type="gene ID" value="CCACVL1_11626"/>
</dbReference>
<evidence type="ECO:0000256" key="2">
    <source>
        <dbReference type="SAM" id="SignalP"/>
    </source>
</evidence>
<dbReference type="OMA" id="CPFKVYP"/>
<evidence type="ECO:0000313" key="4">
    <source>
        <dbReference type="EMBL" id="OMO83011.1"/>
    </source>
</evidence>
<feature type="domain" description="Bifunctional inhibitor/plant lipid transfer protein/seed storage helical" evidence="3">
    <location>
        <begin position="37"/>
        <end position="121"/>
    </location>
</feature>
<gene>
    <name evidence="4" type="ORF">CCACVL1_11626</name>
</gene>
<dbReference type="OrthoDB" id="649864at2759"/>
<feature type="signal peptide" evidence="2">
    <location>
        <begin position="1"/>
        <end position="33"/>
    </location>
</feature>
<comment type="caution">
    <text evidence="4">The sequence shown here is derived from an EMBL/GenBank/DDBJ whole genome shotgun (WGS) entry which is preliminary data.</text>
</comment>
<evidence type="ECO:0000256" key="1">
    <source>
        <dbReference type="ARBA" id="ARBA00009748"/>
    </source>
</evidence>
<dbReference type="CDD" id="cd01960">
    <property type="entry name" value="nsLTP1"/>
    <property type="match status" value="1"/>
</dbReference>
<dbReference type="STRING" id="210143.A0A1R3IKG2"/>
<organism evidence="4 5">
    <name type="scientific">Corchorus capsularis</name>
    <name type="common">Jute</name>
    <dbReference type="NCBI Taxonomy" id="210143"/>
    <lineage>
        <taxon>Eukaryota</taxon>
        <taxon>Viridiplantae</taxon>
        <taxon>Streptophyta</taxon>
        <taxon>Embryophyta</taxon>
        <taxon>Tracheophyta</taxon>
        <taxon>Spermatophyta</taxon>
        <taxon>Magnoliopsida</taxon>
        <taxon>eudicotyledons</taxon>
        <taxon>Gunneridae</taxon>
        <taxon>Pentapetalae</taxon>
        <taxon>rosids</taxon>
        <taxon>malvids</taxon>
        <taxon>Malvales</taxon>
        <taxon>Malvaceae</taxon>
        <taxon>Grewioideae</taxon>
        <taxon>Apeibeae</taxon>
        <taxon>Corchorus</taxon>
    </lineage>
</organism>